<dbReference type="Proteomes" id="UP000813462">
    <property type="component" value="Unassembled WGS sequence"/>
</dbReference>
<accession>A0A978VRG1</accession>
<dbReference type="InterPro" id="IPR040256">
    <property type="entry name" value="At4g02000-like"/>
</dbReference>
<dbReference type="Pfam" id="PF14111">
    <property type="entry name" value="DUF4283"/>
    <property type="match status" value="1"/>
</dbReference>
<feature type="domain" description="DUF4283" evidence="1">
    <location>
        <begin position="90"/>
        <end position="145"/>
    </location>
</feature>
<protein>
    <recommendedName>
        <fullName evidence="1">DUF4283 domain-containing protein</fullName>
    </recommendedName>
</protein>
<dbReference type="AlphaFoldDB" id="A0A978VRG1"/>
<dbReference type="PANTHER" id="PTHR31286">
    <property type="entry name" value="GLYCINE-RICH CELL WALL STRUCTURAL PROTEIN 1.8-LIKE"/>
    <property type="match status" value="1"/>
</dbReference>
<evidence type="ECO:0000313" key="3">
    <source>
        <dbReference type="Proteomes" id="UP000813462"/>
    </source>
</evidence>
<dbReference type="InterPro" id="IPR025558">
    <property type="entry name" value="DUF4283"/>
</dbReference>
<gene>
    <name evidence="2" type="ORF">FEM48_Zijuj03G0167000</name>
</gene>
<organism evidence="2 3">
    <name type="scientific">Ziziphus jujuba var. spinosa</name>
    <dbReference type="NCBI Taxonomy" id="714518"/>
    <lineage>
        <taxon>Eukaryota</taxon>
        <taxon>Viridiplantae</taxon>
        <taxon>Streptophyta</taxon>
        <taxon>Embryophyta</taxon>
        <taxon>Tracheophyta</taxon>
        <taxon>Spermatophyta</taxon>
        <taxon>Magnoliopsida</taxon>
        <taxon>eudicotyledons</taxon>
        <taxon>Gunneridae</taxon>
        <taxon>Pentapetalae</taxon>
        <taxon>rosids</taxon>
        <taxon>fabids</taxon>
        <taxon>Rosales</taxon>
        <taxon>Rhamnaceae</taxon>
        <taxon>Paliureae</taxon>
        <taxon>Ziziphus</taxon>
    </lineage>
</organism>
<evidence type="ECO:0000259" key="1">
    <source>
        <dbReference type="Pfam" id="PF14111"/>
    </source>
</evidence>
<proteinExistence type="predicted"/>
<evidence type="ECO:0000313" key="2">
    <source>
        <dbReference type="EMBL" id="KAH7538136.1"/>
    </source>
</evidence>
<dbReference type="EMBL" id="JAEACU010000003">
    <property type="protein sequence ID" value="KAH7538136.1"/>
    <property type="molecule type" value="Genomic_DNA"/>
</dbReference>
<reference evidence="2" key="1">
    <citation type="journal article" date="2021" name="Front. Plant Sci.">
        <title>Chromosome-Scale Genome Assembly for Chinese Sour Jujube and Insights Into Its Genome Evolution and Domestication Signature.</title>
        <authorList>
            <person name="Shen L.-Y."/>
            <person name="Luo H."/>
            <person name="Wang X.-L."/>
            <person name="Wang X.-M."/>
            <person name="Qiu X.-J."/>
            <person name="Liu H."/>
            <person name="Zhou S.-S."/>
            <person name="Jia K.-H."/>
            <person name="Nie S."/>
            <person name="Bao Y.-T."/>
            <person name="Zhang R.-G."/>
            <person name="Yun Q.-Z."/>
            <person name="Chai Y.-H."/>
            <person name="Lu J.-Y."/>
            <person name="Li Y."/>
            <person name="Zhao S.-W."/>
            <person name="Mao J.-F."/>
            <person name="Jia S.-G."/>
            <person name="Mao Y.-M."/>
        </authorList>
    </citation>
    <scope>NUCLEOTIDE SEQUENCE</scope>
    <source>
        <strain evidence="2">AT0</strain>
        <tissue evidence="2">Leaf</tissue>
    </source>
</reference>
<name>A0A978VRG1_ZIZJJ</name>
<sequence>MGHQETSSEPIPRESMVDKGFGTFYDEFMDLNGGSVDFKATLLRKSHTEHSEEDMSDDDVDLDEFEINDADFPDDSSISILRLSKHERKKLWKPWGDMKVVDVGNGYYLVKLPSWEDKAQVLSEGPWVIASHYLSVQSWTLEFDPLADKIRHMALWTTEMANRGRFARICVEMDVFKPLIPKLIVGGLIQHVEYEGVGTICFHCGCIGHRDTNCDKMDKNVEAMNVNSNQRTDGILAKTTTENVFKVLDSLGNMEEEQDMVSQDLPRSEEAPEKMDASMIAKQDNIASSSKSGSSMALADVSNLQVQRTPFNVATAIKGKSQGHKGPHSQGLSFNKSILNFKRKRDRKQIELSKAGIHESFEENFIDGFKENMESIALDLKNKV</sequence>
<dbReference type="PANTHER" id="PTHR31286:SF99">
    <property type="entry name" value="DUF4283 DOMAIN-CONTAINING PROTEIN"/>
    <property type="match status" value="1"/>
</dbReference>
<comment type="caution">
    <text evidence="2">The sequence shown here is derived from an EMBL/GenBank/DDBJ whole genome shotgun (WGS) entry which is preliminary data.</text>
</comment>